<dbReference type="SUPFAM" id="SSF52540">
    <property type="entry name" value="P-loop containing nucleoside triphosphate hydrolases"/>
    <property type="match status" value="1"/>
</dbReference>
<dbReference type="RefSeq" id="WP_045279730.1">
    <property type="nucleotide sequence ID" value="NZ_CAKKLT010000006.1"/>
</dbReference>
<evidence type="ECO:0000256" key="4">
    <source>
        <dbReference type="ARBA" id="ARBA00022679"/>
    </source>
</evidence>
<dbReference type="CDD" id="cd02021">
    <property type="entry name" value="GntK"/>
    <property type="match status" value="1"/>
</dbReference>
<evidence type="ECO:0000256" key="1">
    <source>
        <dbReference type="ARBA" id="ARBA00004761"/>
    </source>
</evidence>
<evidence type="ECO:0000256" key="6">
    <source>
        <dbReference type="ARBA" id="ARBA00022777"/>
    </source>
</evidence>
<organism evidence="10 11">
    <name type="scientific">Microbacterium oxydans</name>
    <dbReference type="NCBI Taxonomy" id="82380"/>
    <lineage>
        <taxon>Bacteria</taxon>
        <taxon>Bacillati</taxon>
        <taxon>Actinomycetota</taxon>
        <taxon>Actinomycetes</taxon>
        <taxon>Micrococcales</taxon>
        <taxon>Microbacteriaceae</taxon>
        <taxon>Microbacterium</taxon>
    </lineage>
</organism>
<comment type="similarity">
    <text evidence="2 9">Belongs to the gluconokinase GntK/GntV family.</text>
</comment>
<evidence type="ECO:0000313" key="10">
    <source>
        <dbReference type="EMBL" id="KJL28923.1"/>
    </source>
</evidence>
<evidence type="ECO:0000256" key="9">
    <source>
        <dbReference type="RuleBase" id="RU363066"/>
    </source>
</evidence>
<dbReference type="PANTHER" id="PTHR43442">
    <property type="entry name" value="GLUCONOKINASE-RELATED"/>
    <property type="match status" value="1"/>
</dbReference>
<dbReference type="PATRIC" id="fig|82380.11.peg.2442"/>
<keyword evidence="5 9" id="KW-0547">Nucleotide-binding</keyword>
<name>A0A0F0L703_9MICO</name>
<dbReference type="GO" id="GO:0046316">
    <property type="term" value="F:gluconokinase activity"/>
    <property type="evidence" value="ECO:0007669"/>
    <property type="project" value="UniProtKB-EC"/>
</dbReference>
<evidence type="ECO:0000256" key="7">
    <source>
        <dbReference type="ARBA" id="ARBA00022840"/>
    </source>
</evidence>
<dbReference type="Proteomes" id="UP000033640">
    <property type="component" value="Unassembled WGS sequence"/>
</dbReference>
<dbReference type="EMBL" id="JYIW01000025">
    <property type="protein sequence ID" value="KJL28923.1"/>
    <property type="molecule type" value="Genomic_DNA"/>
</dbReference>
<dbReference type="EC" id="2.7.1.12" evidence="3 9"/>
<dbReference type="GO" id="GO:0005737">
    <property type="term" value="C:cytoplasm"/>
    <property type="evidence" value="ECO:0007669"/>
    <property type="project" value="TreeGrafter"/>
</dbReference>
<dbReference type="InterPro" id="IPR006001">
    <property type="entry name" value="Therm_gnt_kin"/>
</dbReference>
<evidence type="ECO:0000256" key="2">
    <source>
        <dbReference type="ARBA" id="ARBA00008420"/>
    </source>
</evidence>
<protein>
    <recommendedName>
        <fullName evidence="3 9">Gluconokinase</fullName>
        <ecNumber evidence="3 9">2.7.1.12</ecNumber>
    </recommendedName>
</protein>
<keyword evidence="6 9" id="KW-0418">Kinase</keyword>
<keyword evidence="7 9" id="KW-0067">ATP-binding</keyword>
<sequence length="163" mass="17271">MRIVVMGPSGSGKSTVGRSLAERIGARFIDADDLHPLTNVEKMAAGIPLDDADRMPWLAVVGAALGDADHIVIACSALRRTYRDAIRAEAPDAFFAELSVGRAALEARVRSRGDHFMPASLVESQLQTWEPLEADERGISVDESADVETATSIISAAAGARIA</sequence>
<evidence type="ECO:0000256" key="5">
    <source>
        <dbReference type="ARBA" id="ARBA00022741"/>
    </source>
</evidence>
<comment type="caution">
    <text evidence="10">The sequence shown here is derived from an EMBL/GenBank/DDBJ whole genome shotgun (WGS) entry which is preliminary data.</text>
</comment>
<dbReference type="NCBIfam" id="TIGR01313">
    <property type="entry name" value="therm_gnt_kin"/>
    <property type="match status" value="1"/>
</dbReference>
<accession>A0A0F0L703</accession>
<evidence type="ECO:0000313" key="11">
    <source>
        <dbReference type="Proteomes" id="UP000033640"/>
    </source>
</evidence>
<comment type="catalytic activity">
    <reaction evidence="8 9">
        <text>D-gluconate + ATP = 6-phospho-D-gluconate + ADP + H(+)</text>
        <dbReference type="Rhea" id="RHEA:19433"/>
        <dbReference type="ChEBI" id="CHEBI:15378"/>
        <dbReference type="ChEBI" id="CHEBI:18391"/>
        <dbReference type="ChEBI" id="CHEBI:30616"/>
        <dbReference type="ChEBI" id="CHEBI:58759"/>
        <dbReference type="ChEBI" id="CHEBI:456216"/>
        <dbReference type="EC" id="2.7.1.12"/>
    </reaction>
</comment>
<dbReference type="GO" id="GO:0005524">
    <property type="term" value="F:ATP binding"/>
    <property type="evidence" value="ECO:0007669"/>
    <property type="project" value="UniProtKB-KW"/>
</dbReference>
<dbReference type="InterPro" id="IPR027417">
    <property type="entry name" value="P-loop_NTPase"/>
</dbReference>
<dbReference type="AlphaFoldDB" id="A0A0F0L703"/>
<comment type="pathway">
    <text evidence="1">Carbohydrate acid metabolism.</text>
</comment>
<keyword evidence="4 9" id="KW-0808">Transferase</keyword>
<dbReference type="GO" id="GO:0005975">
    <property type="term" value="P:carbohydrate metabolic process"/>
    <property type="evidence" value="ECO:0007669"/>
    <property type="project" value="InterPro"/>
</dbReference>
<evidence type="ECO:0000256" key="3">
    <source>
        <dbReference type="ARBA" id="ARBA00012054"/>
    </source>
</evidence>
<dbReference type="PANTHER" id="PTHR43442:SF3">
    <property type="entry name" value="GLUCONOKINASE-RELATED"/>
    <property type="match status" value="1"/>
</dbReference>
<proteinExistence type="inferred from homology"/>
<gene>
    <name evidence="10" type="primary">gntK</name>
    <name evidence="10" type="ORF">RS83_02405</name>
</gene>
<evidence type="ECO:0000256" key="8">
    <source>
        <dbReference type="ARBA" id="ARBA00048090"/>
    </source>
</evidence>
<reference evidence="10 11" key="1">
    <citation type="submission" date="2015-02" db="EMBL/GenBank/DDBJ databases">
        <title>Draft genome sequences of ten Microbacterium spp. with emphasis on heavy metal contaminated environments.</title>
        <authorList>
            <person name="Corretto E."/>
        </authorList>
    </citation>
    <scope>NUCLEOTIDE SEQUENCE [LARGE SCALE GENOMIC DNA]</scope>
    <source>
        <strain evidence="10 11">BEL4b</strain>
    </source>
</reference>
<dbReference type="Pfam" id="PF13671">
    <property type="entry name" value="AAA_33"/>
    <property type="match status" value="1"/>
</dbReference>
<dbReference type="Gene3D" id="3.40.50.300">
    <property type="entry name" value="P-loop containing nucleotide triphosphate hydrolases"/>
    <property type="match status" value="1"/>
</dbReference>